<accession>A0A9Q6ZE05</accession>
<dbReference type="Gene3D" id="1.25.40.390">
    <property type="match status" value="2"/>
</dbReference>
<feature type="domain" description="SusD-like N-terminal" evidence="7">
    <location>
        <begin position="22"/>
        <end position="224"/>
    </location>
</feature>
<name>A0A9Q6ZE05_MYROD</name>
<dbReference type="RefSeq" id="WP_002987850.1">
    <property type="nucleotide sequence ID" value="NZ_CP068108.1"/>
</dbReference>
<feature type="domain" description="RagB/SusD" evidence="6">
    <location>
        <begin position="333"/>
        <end position="460"/>
    </location>
</feature>
<dbReference type="EMBL" id="CP068108">
    <property type="protein sequence ID" value="QQT99649.1"/>
    <property type="molecule type" value="Genomic_DNA"/>
</dbReference>
<evidence type="ECO:0000259" key="7">
    <source>
        <dbReference type="Pfam" id="PF14322"/>
    </source>
</evidence>
<evidence type="ECO:0000256" key="1">
    <source>
        <dbReference type="ARBA" id="ARBA00004442"/>
    </source>
</evidence>
<dbReference type="Pfam" id="PF07980">
    <property type="entry name" value="SusD_RagB"/>
    <property type="match status" value="1"/>
</dbReference>
<comment type="subcellular location">
    <subcellularLocation>
        <location evidence="1">Cell outer membrane</location>
    </subcellularLocation>
</comment>
<evidence type="ECO:0000313" key="9">
    <source>
        <dbReference type="Proteomes" id="UP000596202"/>
    </source>
</evidence>
<dbReference type="SUPFAM" id="SSF48452">
    <property type="entry name" value="TPR-like"/>
    <property type="match status" value="1"/>
</dbReference>
<keyword evidence="5" id="KW-0998">Cell outer membrane</keyword>
<evidence type="ECO:0000256" key="3">
    <source>
        <dbReference type="ARBA" id="ARBA00022729"/>
    </source>
</evidence>
<proteinExistence type="inferred from homology"/>
<dbReference type="GO" id="GO:0009279">
    <property type="term" value="C:cell outer membrane"/>
    <property type="evidence" value="ECO:0007669"/>
    <property type="project" value="UniProtKB-SubCell"/>
</dbReference>
<evidence type="ECO:0000256" key="5">
    <source>
        <dbReference type="ARBA" id="ARBA00023237"/>
    </source>
</evidence>
<dbReference type="InterPro" id="IPR012944">
    <property type="entry name" value="SusD_RagB_dom"/>
</dbReference>
<dbReference type="GeneID" id="93529170"/>
<dbReference type="OrthoDB" id="1147023at2"/>
<dbReference type="InterPro" id="IPR011990">
    <property type="entry name" value="TPR-like_helical_dom_sf"/>
</dbReference>
<evidence type="ECO:0000256" key="2">
    <source>
        <dbReference type="ARBA" id="ARBA00006275"/>
    </source>
</evidence>
<dbReference type="AlphaFoldDB" id="A0A9Q6ZE05"/>
<evidence type="ECO:0000259" key="6">
    <source>
        <dbReference type="Pfam" id="PF07980"/>
    </source>
</evidence>
<evidence type="ECO:0000313" key="8">
    <source>
        <dbReference type="EMBL" id="QQT99649.1"/>
    </source>
</evidence>
<keyword evidence="3" id="KW-0732">Signal</keyword>
<evidence type="ECO:0000256" key="4">
    <source>
        <dbReference type="ARBA" id="ARBA00023136"/>
    </source>
</evidence>
<gene>
    <name evidence="8" type="ORF">I6I88_15940</name>
</gene>
<dbReference type="InterPro" id="IPR033985">
    <property type="entry name" value="SusD-like_N"/>
</dbReference>
<sequence length="493" mass="55922">MRYLKYITGIVAGIALVGCSSFLEENPDERTRLDSAEKIKELLVFAYPSANNFYALEAMTDNFGDSKRTQNTYVDNTAYYSWKDEKQEGIDSPAEYWESAYNAIAQANQALQAIEGITTSKENRDGIRGEALLARAYAHWMLAMTFCEAYDPNTADSKLGIPYVNEVEEDLIKEYSRGTLAEFYAKLEADIEEGVKLAPGSNFFKVPSFHFTREAGYALAARFFAFKGDWDKVLEYTNFLGDNPTSLRDYDELSKMTWDQQAQFFGSGDAAANLLAAGTRSTLDRLYPRIRFGYTEPIYQATVGSAKFNPFGKQYSYVVLQASQDVNFYTRFYEYFVYSNQSAGIGQPYVNVPLLTTDEAYLYRIEATIMKGEFDKAALMMGYFAKFRTRGGGNEGTVRLNTLLANAGDASAYQPFYNLDETQRKLMKYVSEMRRLEFMHLGNRWYDIKRFNLEVEHSFIVEGTKDVLTKNDPRKAVQLPQSALGAGLTPNPR</sequence>
<dbReference type="PROSITE" id="PS51257">
    <property type="entry name" value="PROKAR_LIPOPROTEIN"/>
    <property type="match status" value="1"/>
</dbReference>
<dbReference type="Pfam" id="PF14322">
    <property type="entry name" value="SusD-like_3"/>
    <property type="match status" value="1"/>
</dbReference>
<protein>
    <submittedName>
        <fullName evidence="8">RagB/SusD family nutrient uptake outer membrane protein</fullName>
    </submittedName>
</protein>
<dbReference type="Proteomes" id="UP000596202">
    <property type="component" value="Chromosome"/>
</dbReference>
<keyword evidence="4" id="KW-0472">Membrane</keyword>
<reference evidence="8 9" key="1">
    <citation type="submission" date="2021-01" db="EMBL/GenBank/DDBJ databases">
        <title>FDA dAtabase for Regulatory Grade micrObial Sequences (FDA-ARGOS): Supporting development and validation of Infectious Disease Dx tests.</title>
        <authorList>
            <person name="Sproer C."/>
            <person name="Gronow S."/>
            <person name="Severitt S."/>
            <person name="Schroder I."/>
            <person name="Tallon L."/>
            <person name="Sadzewicz L."/>
            <person name="Zhao X."/>
            <person name="Boylan J."/>
            <person name="Ott S."/>
            <person name="Bowen H."/>
            <person name="Vavikolanu K."/>
            <person name="Mehta A."/>
            <person name="Aluvathingal J."/>
            <person name="Nadendla S."/>
            <person name="Lowell S."/>
            <person name="Myers T."/>
            <person name="Yan Y."/>
            <person name="Sichtig H."/>
        </authorList>
    </citation>
    <scope>NUCLEOTIDE SEQUENCE [LARGE SCALE GENOMIC DNA]</scope>
    <source>
        <strain evidence="8 9">FDAARGOS_1131</strain>
    </source>
</reference>
<comment type="similarity">
    <text evidence="2">Belongs to the SusD family.</text>
</comment>
<organism evidence="8 9">
    <name type="scientific">Myroides odoratus</name>
    <name type="common">Flavobacterium odoratum</name>
    <dbReference type="NCBI Taxonomy" id="256"/>
    <lineage>
        <taxon>Bacteria</taxon>
        <taxon>Pseudomonadati</taxon>
        <taxon>Bacteroidota</taxon>
        <taxon>Flavobacteriia</taxon>
        <taxon>Flavobacteriales</taxon>
        <taxon>Flavobacteriaceae</taxon>
        <taxon>Myroides</taxon>
    </lineage>
</organism>